<feature type="region of interest" description="Disordered" evidence="1">
    <location>
        <begin position="148"/>
        <end position="171"/>
    </location>
</feature>
<evidence type="ECO:0000313" key="2">
    <source>
        <dbReference type="EMBL" id="MBB6429193.1"/>
    </source>
</evidence>
<proteinExistence type="predicted"/>
<organism evidence="2 3">
    <name type="scientific">Algisphaera agarilytica</name>
    <dbReference type="NCBI Taxonomy" id="1385975"/>
    <lineage>
        <taxon>Bacteria</taxon>
        <taxon>Pseudomonadati</taxon>
        <taxon>Planctomycetota</taxon>
        <taxon>Phycisphaerae</taxon>
        <taxon>Phycisphaerales</taxon>
        <taxon>Phycisphaeraceae</taxon>
        <taxon>Algisphaera</taxon>
    </lineage>
</organism>
<dbReference type="EMBL" id="JACHGY010000001">
    <property type="protein sequence ID" value="MBB6429193.1"/>
    <property type="molecule type" value="Genomic_DNA"/>
</dbReference>
<dbReference type="AlphaFoldDB" id="A0A7X0H4Z2"/>
<reference evidence="2 3" key="1">
    <citation type="submission" date="2020-08" db="EMBL/GenBank/DDBJ databases">
        <title>Genomic Encyclopedia of Type Strains, Phase IV (KMG-IV): sequencing the most valuable type-strain genomes for metagenomic binning, comparative biology and taxonomic classification.</title>
        <authorList>
            <person name="Goeker M."/>
        </authorList>
    </citation>
    <scope>NUCLEOTIDE SEQUENCE [LARGE SCALE GENOMIC DNA]</scope>
    <source>
        <strain evidence="2 3">DSM 103725</strain>
    </source>
</reference>
<evidence type="ECO:0000313" key="3">
    <source>
        <dbReference type="Proteomes" id="UP000541810"/>
    </source>
</evidence>
<protein>
    <submittedName>
        <fullName evidence="2">Uncharacterized protein</fullName>
    </submittedName>
</protein>
<dbReference type="RefSeq" id="WP_184676779.1">
    <property type="nucleotide sequence ID" value="NZ_JACHGY010000001.1"/>
</dbReference>
<dbReference type="Proteomes" id="UP000541810">
    <property type="component" value="Unassembled WGS sequence"/>
</dbReference>
<name>A0A7X0H4Z2_9BACT</name>
<gene>
    <name evidence="2" type="ORF">HNQ40_000999</name>
</gene>
<comment type="caution">
    <text evidence="2">The sequence shown here is derived from an EMBL/GenBank/DDBJ whole genome shotgun (WGS) entry which is preliminary data.</text>
</comment>
<accession>A0A7X0H4Z2</accession>
<keyword evidence="3" id="KW-1185">Reference proteome</keyword>
<sequence length="171" mass="19479">MGWTTKQVRIANQAAREAGLVKGKDTSRKDLLLRQLDGRAWDDRAERFSTRCSELTNSDFEWFMARCEEASDDDRVGGQPPFYWHHAEREGDWKRKRFCVQERADELANAYGTAYVDGVIRKAIGPWSGDLDNCDTRQLEHILNALNRDGHNTNTTTGKDSPADAEMALPF</sequence>
<evidence type="ECO:0000256" key="1">
    <source>
        <dbReference type="SAM" id="MobiDB-lite"/>
    </source>
</evidence>